<feature type="compositionally biased region" description="Basic and acidic residues" evidence="1">
    <location>
        <begin position="207"/>
        <end position="217"/>
    </location>
</feature>
<keyword evidence="4" id="KW-1185">Reference proteome</keyword>
<evidence type="ECO:0000313" key="4">
    <source>
        <dbReference type="Proteomes" id="UP000324585"/>
    </source>
</evidence>
<evidence type="ECO:0000256" key="1">
    <source>
        <dbReference type="SAM" id="MobiDB-lite"/>
    </source>
</evidence>
<reference evidence="4" key="1">
    <citation type="journal article" date="2019" name="Nat. Commun.">
        <title>Expansion of phycobilisome linker gene families in mesophilic red algae.</title>
        <authorList>
            <person name="Lee J."/>
            <person name="Kim D."/>
            <person name="Bhattacharya D."/>
            <person name="Yoon H.S."/>
        </authorList>
    </citation>
    <scope>NUCLEOTIDE SEQUENCE [LARGE SCALE GENOMIC DNA]</scope>
    <source>
        <strain evidence="4">CCMP 1328</strain>
    </source>
</reference>
<dbReference type="PRINTS" id="PR00625">
    <property type="entry name" value="JDOMAIN"/>
</dbReference>
<organism evidence="3 4">
    <name type="scientific">Porphyridium purpureum</name>
    <name type="common">Red alga</name>
    <name type="synonym">Porphyridium cruentum</name>
    <dbReference type="NCBI Taxonomy" id="35688"/>
    <lineage>
        <taxon>Eukaryota</taxon>
        <taxon>Rhodophyta</taxon>
        <taxon>Bangiophyceae</taxon>
        <taxon>Porphyridiales</taxon>
        <taxon>Porphyridiaceae</taxon>
        <taxon>Porphyridium</taxon>
    </lineage>
</organism>
<evidence type="ECO:0000259" key="2">
    <source>
        <dbReference type="PROSITE" id="PS50076"/>
    </source>
</evidence>
<dbReference type="SUPFAM" id="SSF46565">
    <property type="entry name" value="Chaperone J-domain"/>
    <property type="match status" value="1"/>
</dbReference>
<dbReference type="InterPro" id="IPR036869">
    <property type="entry name" value="J_dom_sf"/>
</dbReference>
<evidence type="ECO:0000313" key="3">
    <source>
        <dbReference type="EMBL" id="KAA8492952.1"/>
    </source>
</evidence>
<feature type="domain" description="J" evidence="2">
    <location>
        <begin position="248"/>
        <end position="311"/>
    </location>
</feature>
<accession>A0A5J4YPZ7</accession>
<comment type="caution">
    <text evidence="3">The sequence shown here is derived from an EMBL/GenBank/DDBJ whole genome shotgun (WGS) entry which is preliminary data.</text>
</comment>
<feature type="region of interest" description="Disordered" evidence="1">
    <location>
        <begin position="207"/>
        <end position="233"/>
    </location>
</feature>
<dbReference type="InterPro" id="IPR052276">
    <property type="entry name" value="Diphthamide-biosynth_chaperone"/>
</dbReference>
<protein>
    <submittedName>
        <fullName evidence="3">Chaperone protein DnaJ 1</fullName>
    </submittedName>
</protein>
<dbReference type="PANTHER" id="PTHR44240:SF10">
    <property type="entry name" value="J DOMAIN-CONTAINING PROTEIN"/>
    <property type="match status" value="1"/>
</dbReference>
<dbReference type="AlphaFoldDB" id="A0A5J4YPZ7"/>
<dbReference type="OrthoDB" id="445556at2759"/>
<dbReference type="Pfam" id="PF00226">
    <property type="entry name" value="DnaJ"/>
    <property type="match status" value="1"/>
</dbReference>
<gene>
    <name evidence="3" type="ORF">FVE85_9224</name>
</gene>
<name>A0A5J4YPZ7_PORPP</name>
<dbReference type="InterPro" id="IPR001623">
    <property type="entry name" value="DnaJ_domain"/>
</dbReference>
<dbReference type="Gene3D" id="1.10.287.110">
    <property type="entry name" value="DnaJ domain"/>
    <property type="match status" value="1"/>
</dbReference>
<sequence length="331" mass="37360">MGFSSFCQVCAMPLSHITLLRTSEDNMFRIYRAGESNVGSEWLQNMPVAFGPQHAWLEQVVAIGRGSGGSGDAGAHAQESPIVRGRVDDGDLEDAAGQCVDVEIGLGPEYAAIHERCWLLAGGTYATFSGPQGIETIVRTPEYKHLENTYHEQYFAFETMVERGEDWMLIDPQLASTGEIFQQEAQRNRARIQALIEAGRTYLPSRREVNDNAHDTLSKATSRRTLEEREQEEEALNFGLPPEFSNTYLYGLLDIPRDAQPADIKRAFLLRRKAMHPNAVGGGHPEQWERVQQAYRILSDPNYRAEYDASDMMNVEHKKRFAHGVWKSSFY</sequence>
<dbReference type="PROSITE" id="PS50076">
    <property type="entry name" value="DNAJ_2"/>
    <property type="match status" value="1"/>
</dbReference>
<proteinExistence type="predicted"/>
<dbReference type="CDD" id="cd06257">
    <property type="entry name" value="DnaJ"/>
    <property type="match status" value="1"/>
</dbReference>
<dbReference type="Proteomes" id="UP000324585">
    <property type="component" value="Unassembled WGS sequence"/>
</dbReference>
<dbReference type="PANTHER" id="PTHR44240">
    <property type="entry name" value="DNAJ DOMAIN (PROKARYOTIC HEAT SHOCK PROTEIN)-RELATED"/>
    <property type="match status" value="1"/>
</dbReference>
<dbReference type="EMBL" id="VRMN01000008">
    <property type="protein sequence ID" value="KAA8492952.1"/>
    <property type="molecule type" value="Genomic_DNA"/>
</dbReference>